<organism evidence="2">
    <name type="scientific">viral metagenome</name>
    <dbReference type="NCBI Taxonomy" id="1070528"/>
    <lineage>
        <taxon>unclassified sequences</taxon>
        <taxon>metagenomes</taxon>
        <taxon>organismal metagenomes</taxon>
    </lineage>
</organism>
<protein>
    <submittedName>
        <fullName evidence="2">Uncharacterized protein</fullName>
    </submittedName>
</protein>
<feature type="transmembrane region" description="Helical" evidence="1">
    <location>
        <begin position="25"/>
        <end position="43"/>
    </location>
</feature>
<reference evidence="2" key="1">
    <citation type="journal article" date="2020" name="Nature">
        <title>Giant virus diversity and host interactions through global metagenomics.</title>
        <authorList>
            <person name="Schulz F."/>
            <person name="Roux S."/>
            <person name="Paez-Espino D."/>
            <person name="Jungbluth S."/>
            <person name="Walsh D.A."/>
            <person name="Denef V.J."/>
            <person name="McMahon K.D."/>
            <person name="Konstantinidis K.T."/>
            <person name="Eloe-Fadrosh E.A."/>
            <person name="Kyrpides N.C."/>
            <person name="Woyke T."/>
        </authorList>
    </citation>
    <scope>NUCLEOTIDE SEQUENCE</scope>
    <source>
        <strain evidence="2">GVMAG-M-3300020182-33</strain>
    </source>
</reference>
<name>A0A6C0C030_9ZZZZ</name>
<evidence type="ECO:0000313" key="2">
    <source>
        <dbReference type="EMBL" id="QHS97776.1"/>
    </source>
</evidence>
<proteinExistence type="predicted"/>
<keyword evidence="1" id="KW-1133">Transmembrane helix</keyword>
<dbReference type="EMBL" id="MN739303">
    <property type="protein sequence ID" value="QHS97776.1"/>
    <property type="molecule type" value="Genomic_DNA"/>
</dbReference>
<sequence length="209" mass="23236">MKELSSNMHRPGAEISYRDGKPQKYLLLGGFLCGTVVLLIYYNSEWLPLLALLALFFTGCSCMVLCLNQNAYGPVTDVLGDSSWIRGCYNEGITEVQPDDVVRALYQFSCYNRLKTTWPITLLYSFIAALALGSVITSSTSWILSIFVCFVTIVLTQAYITGFQRVHGDEQAQMFLDALFVKYKALRAFDTGKKAANSEGDKMARLAAT</sequence>
<evidence type="ECO:0000256" key="1">
    <source>
        <dbReference type="SAM" id="Phobius"/>
    </source>
</evidence>
<feature type="transmembrane region" description="Helical" evidence="1">
    <location>
        <begin position="49"/>
        <end position="67"/>
    </location>
</feature>
<dbReference type="AlphaFoldDB" id="A0A6C0C030"/>
<keyword evidence="1" id="KW-0472">Membrane</keyword>
<keyword evidence="1" id="KW-0812">Transmembrane</keyword>
<feature type="transmembrane region" description="Helical" evidence="1">
    <location>
        <begin position="142"/>
        <end position="160"/>
    </location>
</feature>
<feature type="transmembrane region" description="Helical" evidence="1">
    <location>
        <begin position="117"/>
        <end position="136"/>
    </location>
</feature>
<accession>A0A6C0C030</accession>